<dbReference type="PROSITE" id="PS50076">
    <property type="entry name" value="DNAJ_2"/>
    <property type="match status" value="1"/>
</dbReference>
<evidence type="ECO:0000313" key="3">
    <source>
        <dbReference type="Proteomes" id="UP001497480"/>
    </source>
</evidence>
<comment type="caution">
    <text evidence="2">The sequence shown here is derived from an EMBL/GenBank/DDBJ whole genome shotgun (WGS) entry which is preliminary data.</text>
</comment>
<dbReference type="InterPro" id="IPR036869">
    <property type="entry name" value="J_dom_sf"/>
</dbReference>
<accession>A0AAV1XFC3</accession>
<dbReference type="InterPro" id="IPR056988">
    <property type="entry name" value="Zn_ribbon_pln"/>
</dbReference>
<dbReference type="PANTHER" id="PTHR44137:SF51">
    <property type="entry name" value="MOLECULAR CHAPERONE HSP40_DNAJ FAMILY PROTEIN"/>
    <property type="match status" value="1"/>
</dbReference>
<sequence>MECNKNDALKAKELAEEKLLKKDYVGAKIYAIKARDLDPNLVDLPPLMAAIEVNISAERRVNGQVDWYGVLGAQPLSDDVTIRRCYKTRVLMLHPDKNKSAVALEAFKLVTQAWSLFSDKDQKIIYDRNLISWGRYIDIPGGKPSLPARQDSFYNNNIFSTANCIDRDQMNATHPILTPVSPVTSKQTFWTRCRSCGIQLEYHTVYINCKIICFSCRQPLLAREEPPPPVYRNDSSTSIVSQMKQHGFSSARIERNCHASGRNPMYAVNSSLESGRFSMPDGISSVTTPMFAVNSSLESGHFSMPGGISSVPSSMFAVNSSRESGLFSMPGIYEDIPGRKPSVPARQNVFCNNSDGTHPVPTSVSPALLKQTFWTRCDSCGTQFEYRTTYINCKLICTSCRQPFLAHEAPPPPVSRNGSSTSRISEMNQHNLNSNRTERSCHASGRTPIYANPSLGSGHFSMLGGISAVPTSASTAAEAPGVYGMLSENLKRQREDSTPIIREEHHFGETHAVVRDVSSSAFKSSCFAPDSVLIGDSSRKIRRTDGNQVHGDGRDMETKIAYEKGGIRLLSELRSQKDSLDTRSIDASGVCKDNDNQELSRVQLRNILMEKARKYIHKKLGERRSTSLLRNLAKPYSTIAGGRAKNKERAVSGVKHAAPEFVASETIGNKCYSADSEVTENLTMSVPDPDFHDFDGDRTENAFGDNQIWASYDNDDGMPRFYAFVYNVISKEHFKARISWLSSKTNDELAPIKWVSAGFAKTVGDLRIGKHDVISTTLNSFSHRVKWTKGSRGLIHIYPMKGDVWALYRNWSVEWNEFTKDEIVHKYDMVEVLDDYSERQGVSVAPLVKVAGFKTVFRRNEDPKKIMNIPRAEMFRFSHQVPSYLLTGQEGPNAPTGCLELDPAATPNELLQTSIEAAEEEMTIEKSLEEEPMPNVTFTEAAVEDVPTKEAAGSN</sequence>
<feature type="domain" description="J" evidence="1">
    <location>
        <begin position="66"/>
        <end position="130"/>
    </location>
</feature>
<dbReference type="Pfam" id="PF00226">
    <property type="entry name" value="DnaJ"/>
    <property type="match status" value="1"/>
</dbReference>
<evidence type="ECO:0000313" key="2">
    <source>
        <dbReference type="EMBL" id="CAL0319847.1"/>
    </source>
</evidence>
<name>A0AAV1XFC3_LUPLU</name>
<gene>
    <name evidence="2" type="ORF">LLUT_LOCUS20907</name>
</gene>
<dbReference type="InterPro" id="IPR024593">
    <property type="entry name" value="DUF3444"/>
</dbReference>
<reference evidence="2 3" key="1">
    <citation type="submission" date="2024-03" db="EMBL/GenBank/DDBJ databases">
        <authorList>
            <person name="Martinez-Hernandez J."/>
        </authorList>
    </citation>
    <scope>NUCLEOTIDE SEQUENCE [LARGE SCALE GENOMIC DNA]</scope>
</reference>
<dbReference type="Pfam" id="PF23551">
    <property type="entry name" value="Zn_ribbon_20"/>
    <property type="match status" value="2"/>
</dbReference>
<dbReference type="EMBL" id="CAXHTB010000014">
    <property type="protein sequence ID" value="CAL0319847.1"/>
    <property type="molecule type" value="Genomic_DNA"/>
</dbReference>
<dbReference type="AlphaFoldDB" id="A0AAV1XFC3"/>
<dbReference type="SUPFAM" id="SSF46565">
    <property type="entry name" value="Chaperone J-domain"/>
    <property type="match status" value="1"/>
</dbReference>
<dbReference type="PANTHER" id="PTHR44137">
    <property type="entry name" value="BNAC03G44070D PROTEIN"/>
    <property type="match status" value="1"/>
</dbReference>
<evidence type="ECO:0000259" key="1">
    <source>
        <dbReference type="PROSITE" id="PS50076"/>
    </source>
</evidence>
<dbReference type="Proteomes" id="UP001497480">
    <property type="component" value="Unassembled WGS sequence"/>
</dbReference>
<proteinExistence type="predicted"/>
<dbReference type="CDD" id="cd06257">
    <property type="entry name" value="DnaJ"/>
    <property type="match status" value="1"/>
</dbReference>
<protein>
    <recommendedName>
        <fullName evidence="1">J domain-containing protein</fullName>
    </recommendedName>
</protein>
<dbReference type="Gene3D" id="1.10.287.110">
    <property type="entry name" value="DnaJ domain"/>
    <property type="match status" value="1"/>
</dbReference>
<keyword evidence="3" id="KW-1185">Reference proteome</keyword>
<organism evidence="2 3">
    <name type="scientific">Lupinus luteus</name>
    <name type="common">European yellow lupine</name>
    <dbReference type="NCBI Taxonomy" id="3873"/>
    <lineage>
        <taxon>Eukaryota</taxon>
        <taxon>Viridiplantae</taxon>
        <taxon>Streptophyta</taxon>
        <taxon>Embryophyta</taxon>
        <taxon>Tracheophyta</taxon>
        <taxon>Spermatophyta</taxon>
        <taxon>Magnoliopsida</taxon>
        <taxon>eudicotyledons</taxon>
        <taxon>Gunneridae</taxon>
        <taxon>Pentapetalae</taxon>
        <taxon>rosids</taxon>
        <taxon>fabids</taxon>
        <taxon>Fabales</taxon>
        <taxon>Fabaceae</taxon>
        <taxon>Papilionoideae</taxon>
        <taxon>50 kb inversion clade</taxon>
        <taxon>genistoids sensu lato</taxon>
        <taxon>core genistoids</taxon>
        <taxon>Genisteae</taxon>
        <taxon>Lupinus</taxon>
    </lineage>
</organism>
<dbReference type="SMART" id="SM00271">
    <property type="entry name" value="DnaJ"/>
    <property type="match status" value="1"/>
</dbReference>
<dbReference type="InterPro" id="IPR001623">
    <property type="entry name" value="DnaJ_domain"/>
</dbReference>
<dbReference type="Pfam" id="PF11926">
    <property type="entry name" value="DUF3444"/>
    <property type="match status" value="1"/>
</dbReference>
<dbReference type="PRINTS" id="PR00625">
    <property type="entry name" value="JDOMAIN"/>
</dbReference>